<dbReference type="EMBL" id="ML005165">
    <property type="protein sequence ID" value="RKP19766.1"/>
    <property type="molecule type" value="Genomic_DNA"/>
</dbReference>
<proteinExistence type="inferred from homology"/>
<evidence type="ECO:0000256" key="1">
    <source>
        <dbReference type="ARBA" id="ARBA00005883"/>
    </source>
</evidence>
<dbReference type="OrthoDB" id="6591885at2759"/>
<dbReference type="Proteomes" id="UP000030755">
    <property type="component" value="Unassembled WGS sequence"/>
</dbReference>
<dbReference type="PANTHER" id="PTHR10660:SF2">
    <property type="entry name" value="LD45860P"/>
    <property type="match status" value="1"/>
</dbReference>
<dbReference type="InterPro" id="IPR036252">
    <property type="entry name" value="Proteasome_activ_sf"/>
</dbReference>
<dbReference type="Pfam" id="PF02251">
    <property type="entry name" value="PA28_N"/>
    <property type="match status" value="1"/>
</dbReference>
<dbReference type="GO" id="GO:0061136">
    <property type="term" value="P:regulation of proteasomal protein catabolic process"/>
    <property type="evidence" value="ECO:0007669"/>
    <property type="project" value="TreeGrafter"/>
</dbReference>
<dbReference type="GO" id="GO:2000045">
    <property type="term" value="P:regulation of G1/S transition of mitotic cell cycle"/>
    <property type="evidence" value="ECO:0007669"/>
    <property type="project" value="TreeGrafter"/>
</dbReference>
<protein>
    <submittedName>
        <fullName evidence="5">Proteasome activator pa28, REG alpha/beta subunit domain-containing protein</fullName>
    </submittedName>
</protein>
<dbReference type="AlphaFoldDB" id="A0A075AUH4"/>
<evidence type="ECO:0000256" key="2">
    <source>
        <dbReference type="ARBA" id="ARBA00022942"/>
    </source>
</evidence>
<dbReference type="GO" id="GO:0005654">
    <property type="term" value="C:nucleoplasm"/>
    <property type="evidence" value="ECO:0007669"/>
    <property type="project" value="TreeGrafter"/>
</dbReference>
<keyword evidence="2 5" id="KW-0647">Proteasome</keyword>
<dbReference type="EMBL" id="KE561174">
    <property type="protein sequence ID" value="EPZ32152.1"/>
    <property type="molecule type" value="Genomic_DNA"/>
</dbReference>
<feature type="domain" description="Proteasome activator PA28 N-terminal" evidence="3">
    <location>
        <begin position="4"/>
        <end position="41"/>
    </location>
</feature>
<reference evidence="5 7" key="1">
    <citation type="journal article" date="2013" name="Curr. Biol.">
        <title>Shared signatures of parasitism and phylogenomics unite Cryptomycota and microsporidia.</title>
        <authorList>
            <person name="James T.Y."/>
            <person name="Pelin A."/>
            <person name="Bonen L."/>
            <person name="Ahrendt S."/>
            <person name="Sain D."/>
            <person name="Corradi N."/>
            <person name="Stajich J.E."/>
        </authorList>
    </citation>
    <scope>NUCLEOTIDE SEQUENCE [LARGE SCALE GENOMIC DNA]</scope>
    <source>
        <strain evidence="5 7">CSF55</strain>
        <strain evidence="5 7">CSF55</strain>
    </source>
</reference>
<dbReference type="PANTHER" id="PTHR10660">
    <property type="entry name" value="PROTEASOME REGULATOR PA28"/>
    <property type="match status" value="1"/>
</dbReference>
<feature type="domain" description="Proteasome activator PA28 C-terminal" evidence="4">
    <location>
        <begin position="82"/>
        <end position="219"/>
    </location>
</feature>
<evidence type="ECO:0000313" key="6">
    <source>
        <dbReference type="EMBL" id="RKP19766.1"/>
    </source>
</evidence>
<evidence type="ECO:0000313" key="7">
    <source>
        <dbReference type="Proteomes" id="UP000030755"/>
    </source>
</evidence>
<comment type="similarity">
    <text evidence="1">Belongs to the PA28 family.</text>
</comment>
<evidence type="ECO:0000313" key="5">
    <source>
        <dbReference type="EMBL" id="EPZ32152.1"/>
    </source>
</evidence>
<keyword evidence="7" id="KW-1185">Reference proteome</keyword>
<dbReference type="Proteomes" id="UP000281549">
    <property type="component" value="Unassembled WGS sequence"/>
</dbReference>
<dbReference type="GO" id="GO:0061133">
    <property type="term" value="F:endopeptidase activator activity"/>
    <property type="evidence" value="ECO:0007669"/>
    <property type="project" value="TreeGrafter"/>
</dbReference>
<dbReference type="Pfam" id="PF02252">
    <property type="entry name" value="PA28_C"/>
    <property type="match status" value="1"/>
</dbReference>
<reference evidence="6" key="3">
    <citation type="submission" date="2018-08" db="EMBL/GenBank/DDBJ databases">
        <title>Leveraging single-cell genomics to expand the Fungal Tree of Life.</title>
        <authorList>
            <consortium name="DOE Joint Genome Institute"/>
            <person name="Ahrendt S.R."/>
            <person name="Quandt C.A."/>
            <person name="Ciobanu D."/>
            <person name="Clum A."/>
            <person name="Salamov A."/>
            <person name="Andreopoulos B."/>
            <person name="Cheng J.-F."/>
            <person name="Woyke T."/>
            <person name="Pelin A."/>
            <person name="Henrissat B."/>
            <person name="Reynolds N."/>
            <person name="Benny G.L."/>
            <person name="Smith M.E."/>
            <person name="James T.Y."/>
            <person name="Grigoriev I.V."/>
        </authorList>
    </citation>
    <scope>NUCLEOTIDE SEQUENCE</scope>
    <source>
        <strain evidence="6">CSF55</strain>
    </source>
</reference>
<dbReference type="InterPro" id="IPR009077">
    <property type="entry name" value="Proteasome_activ_PA28"/>
</dbReference>
<evidence type="ECO:0000259" key="3">
    <source>
        <dbReference type="Pfam" id="PF02251"/>
    </source>
</evidence>
<organism evidence="5 7">
    <name type="scientific">Rozella allomycis (strain CSF55)</name>
    <dbReference type="NCBI Taxonomy" id="988480"/>
    <lineage>
        <taxon>Eukaryota</taxon>
        <taxon>Fungi</taxon>
        <taxon>Fungi incertae sedis</taxon>
        <taxon>Cryptomycota</taxon>
        <taxon>Cryptomycota incertae sedis</taxon>
        <taxon>Rozella</taxon>
    </lineage>
</organism>
<reference evidence="8" key="2">
    <citation type="journal article" date="2018" name="Nat. Microbiol.">
        <title>Leveraging single-cell genomics to expand the fungal tree of life.</title>
        <authorList>
            <person name="Ahrendt S.R."/>
            <person name="Quandt C.A."/>
            <person name="Ciobanu D."/>
            <person name="Clum A."/>
            <person name="Salamov A."/>
            <person name="Andreopoulos B."/>
            <person name="Cheng J.F."/>
            <person name="Woyke T."/>
            <person name="Pelin A."/>
            <person name="Henrissat B."/>
            <person name="Reynolds N.K."/>
            <person name="Benny G.L."/>
            <person name="Smith M.E."/>
            <person name="James T.Y."/>
            <person name="Grigoriev I.V."/>
        </authorList>
    </citation>
    <scope>NUCLEOTIDE SEQUENCE [LARGE SCALE GENOMIC DNA]</scope>
    <source>
        <strain evidence="8">CSF55</strain>
    </source>
</reference>
<dbReference type="GO" id="GO:0008537">
    <property type="term" value="C:proteasome activator complex"/>
    <property type="evidence" value="ECO:0007669"/>
    <property type="project" value="InterPro"/>
</dbReference>
<dbReference type="FunFam" id="1.20.120.180:FF:000002">
    <property type="entry name" value="Proteasome activator complex subunit 1"/>
    <property type="match status" value="1"/>
</dbReference>
<sequence length="223" mass="26102">MSKQTAKPVDEFRNGIKEKALDTVHKIFPAKVEHLTRLINDMYKYDSLPFVSQMNEEDNKIKRIKMYHELDKIYDGEHLISKSIDEMLGQLKNEVSELMEYVNCVKIFIQLNIPKIEDGNNFGVQVQEEAVNELSRAEESGFALLDTINKYFMTRGKVLSKVFKYPDNQDYKRGIKELDEKQIFSIRLSMVDLRNNYVILYDMIQKNIDKIMKPRSSNAAALY</sequence>
<dbReference type="InterPro" id="IPR003185">
    <property type="entry name" value="Proteasome_activ_PA28_N"/>
</dbReference>
<dbReference type="STRING" id="988480.A0A075AUH4"/>
<dbReference type="Gene3D" id="1.20.120.180">
    <property type="entry name" value="Proteasome activator pa28, C-terminal domain"/>
    <property type="match status" value="1"/>
</dbReference>
<dbReference type="GO" id="GO:0005737">
    <property type="term" value="C:cytoplasm"/>
    <property type="evidence" value="ECO:0007669"/>
    <property type="project" value="TreeGrafter"/>
</dbReference>
<dbReference type="SUPFAM" id="SSF47216">
    <property type="entry name" value="Proteasome activator"/>
    <property type="match status" value="1"/>
</dbReference>
<dbReference type="InterPro" id="IPR003186">
    <property type="entry name" value="PA28_C"/>
</dbReference>
<evidence type="ECO:0000259" key="4">
    <source>
        <dbReference type="Pfam" id="PF02252"/>
    </source>
</evidence>
<evidence type="ECO:0000313" key="8">
    <source>
        <dbReference type="Proteomes" id="UP000281549"/>
    </source>
</evidence>
<gene>
    <name evidence="5" type="ORF">O9G_003291</name>
    <name evidence="6" type="ORF">ROZALSC1DRAFT_28674</name>
</gene>
<name>A0A075AUH4_ROZAC</name>
<dbReference type="HOGENOM" id="CLU_062515_1_0_1"/>
<dbReference type="InterPro" id="IPR036997">
    <property type="entry name" value="PA28_C_sf"/>
</dbReference>
<accession>A0A075AUH4</accession>